<dbReference type="Gene3D" id="1.20.82.10">
    <property type="entry name" value="ADP Ribosyl Cyclase, Chain A, domain 1"/>
    <property type="match status" value="1"/>
</dbReference>
<dbReference type="Ensembl" id="ENSSFAT00005051598.1">
    <property type="protein sequence ID" value="ENSSFAP00005049967.1"/>
    <property type="gene ID" value="ENSSFAG00005024121.1"/>
</dbReference>
<dbReference type="InParanoid" id="A0A672J9V5"/>
<evidence type="ECO:0000256" key="2">
    <source>
        <dbReference type="ARBA" id="ARBA00011982"/>
    </source>
</evidence>
<dbReference type="PANTHER" id="PTHR10912:SF8">
    <property type="entry name" value="ADP-RIBOSYL CYCLASE_CYCLIC ADP-RIBOSE HYDROLASE"/>
    <property type="match status" value="1"/>
</dbReference>
<organism evidence="7 8">
    <name type="scientific">Salarias fasciatus</name>
    <name type="common">Jewelled blenny</name>
    <name type="synonym">Blennius fasciatus</name>
    <dbReference type="NCBI Taxonomy" id="181472"/>
    <lineage>
        <taxon>Eukaryota</taxon>
        <taxon>Metazoa</taxon>
        <taxon>Chordata</taxon>
        <taxon>Craniata</taxon>
        <taxon>Vertebrata</taxon>
        <taxon>Euteleostomi</taxon>
        <taxon>Actinopterygii</taxon>
        <taxon>Neopterygii</taxon>
        <taxon>Teleostei</taxon>
        <taxon>Neoteleostei</taxon>
        <taxon>Acanthomorphata</taxon>
        <taxon>Ovalentaria</taxon>
        <taxon>Blenniimorphae</taxon>
        <taxon>Blenniiformes</taxon>
        <taxon>Blennioidei</taxon>
        <taxon>Blenniidae</taxon>
        <taxon>Salariinae</taxon>
        <taxon>Salarias</taxon>
    </lineage>
</organism>
<dbReference type="InterPro" id="IPR003193">
    <property type="entry name" value="ADP-ribosyl_cyclase"/>
</dbReference>
<dbReference type="AlphaFoldDB" id="A0A672J9V5"/>
<dbReference type="GO" id="GO:0005886">
    <property type="term" value="C:plasma membrane"/>
    <property type="evidence" value="ECO:0007669"/>
    <property type="project" value="TreeGrafter"/>
</dbReference>
<keyword evidence="5" id="KW-0520">NAD</keyword>
<dbReference type="GO" id="GO:0061809">
    <property type="term" value="F:NAD+ nucleosidase activity, cyclic ADP-ribose generating"/>
    <property type="evidence" value="ECO:0007669"/>
    <property type="project" value="UniProtKB-EC"/>
</dbReference>
<comment type="similarity">
    <text evidence="1">Belongs to the ADP-ribosyl cyclase family.</text>
</comment>
<reference evidence="7" key="2">
    <citation type="submission" date="2025-08" db="UniProtKB">
        <authorList>
            <consortium name="Ensembl"/>
        </authorList>
    </citation>
    <scope>IDENTIFICATION</scope>
</reference>
<proteinExistence type="inferred from homology"/>
<dbReference type="GO" id="GO:0016849">
    <property type="term" value="F:phosphorus-oxygen lyase activity"/>
    <property type="evidence" value="ECO:0007669"/>
    <property type="project" value="TreeGrafter"/>
</dbReference>
<keyword evidence="8" id="KW-1185">Reference proteome</keyword>
<dbReference type="CDD" id="cd04759">
    <property type="entry name" value="Rib_hydrolase"/>
    <property type="match status" value="1"/>
</dbReference>
<accession>A0A672J9V5</accession>
<sequence>MLQLCPCQTRGQHGTTPHIKHIVMGRCYSYSALVNPGLSYDCEEIWRRFEEAVVHPTTCNVSVQDYHPMFNLMPQIWPCDKFLFWSKTRPLMHSYAAVLRHFWTLEDTLPGYMFNDLIWCGFDHSSCPEWSACKNHPVHSLWRKASQNFAEMACGNITVLLNGSVVNAFNRKSMFGSVELDSLNPERVAHVNIKVVTNLEGPHVESCNKGSIVSLIQILQLRGFRWTCSDTDQ</sequence>
<reference evidence="7" key="1">
    <citation type="submission" date="2019-06" db="EMBL/GenBank/DDBJ databases">
        <authorList>
            <consortium name="Wellcome Sanger Institute Data Sharing"/>
        </authorList>
    </citation>
    <scope>NUCLEOTIDE SEQUENCE [LARGE SCALE GENOMIC DNA]</scope>
</reference>
<dbReference type="Gene3D" id="3.40.50.720">
    <property type="entry name" value="NAD(P)-binding Rossmann-like Domain"/>
    <property type="match status" value="1"/>
</dbReference>
<keyword evidence="4" id="KW-0378">Hydrolase</keyword>
<evidence type="ECO:0000313" key="8">
    <source>
        <dbReference type="Proteomes" id="UP000472267"/>
    </source>
</evidence>
<dbReference type="Pfam" id="PF02267">
    <property type="entry name" value="Rib_hydrolayse"/>
    <property type="match status" value="1"/>
</dbReference>
<evidence type="ECO:0000256" key="6">
    <source>
        <dbReference type="ARBA" id="ARBA00023157"/>
    </source>
</evidence>
<dbReference type="EC" id="3.2.2.6" evidence="2"/>
<gene>
    <name evidence="7" type="primary">LOC115394534</name>
</gene>
<dbReference type="PANTHER" id="PTHR10912">
    <property type="entry name" value="ADP-RIBOSYL CYCLASE"/>
    <property type="match status" value="1"/>
</dbReference>
<protein>
    <recommendedName>
        <fullName evidence="2">ADP-ribosyl cyclase/cyclic ADP-ribose hydrolase</fullName>
        <ecNumber evidence="2">3.2.2.6</ecNumber>
    </recommendedName>
</protein>
<evidence type="ECO:0000256" key="4">
    <source>
        <dbReference type="ARBA" id="ARBA00022801"/>
    </source>
</evidence>
<dbReference type="SUPFAM" id="SSF52309">
    <property type="entry name" value="N-(deoxy)ribosyltransferase-like"/>
    <property type="match status" value="1"/>
</dbReference>
<evidence type="ECO:0000256" key="3">
    <source>
        <dbReference type="ARBA" id="ARBA00022679"/>
    </source>
</evidence>
<evidence type="ECO:0000256" key="1">
    <source>
        <dbReference type="ARBA" id="ARBA00005406"/>
    </source>
</evidence>
<name>A0A672J9V5_SALFA</name>
<dbReference type="GO" id="GO:0030890">
    <property type="term" value="P:positive regulation of B cell proliferation"/>
    <property type="evidence" value="ECO:0007669"/>
    <property type="project" value="TreeGrafter"/>
</dbReference>
<dbReference type="Proteomes" id="UP000472267">
    <property type="component" value="Chromosome 9"/>
</dbReference>
<reference evidence="7" key="3">
    <citation type="submission" date="2025-09" db="UniProtKB">
        <authorList>
            <consortium name="Ensembl"/>
        </authorList>
    </citation>
    <scope>IDENTIFICATION</scope>
</reference>
<evidence type="ECO:0000256" key="5">
    <source>
        <dbReference type="ARBA" id="ARBA00023027"/>
    </source>
</evidence>
<keyword evidence="3" id="KW-0808">Transferase</keyword>
<dbReference type="GO" id="GO:0016740">
    <property type="term" value="F:transferase activity"/>
    <property type="evidence" value="ECO:0007669"/>
    <property type="project" value="UniProtKB-KW"/>
</dbReference>
<evidence type="ECO:0000313" key="7">
    <source>
        <dbReference type="Ensembl" id="ENSSFAP00005049967.1"/>
    </source>
</evidence>
<keyword evidence="6" id="KW-1015">Disulfide bond</keyword>
<dbReference type="OMA" id="SLYDCEE"/>